<dbReference type="PIRSF" id="PIRSF018571">
    <property type="entry name" value="SpoIIGA"/>
    <property type="match status" value="1"/>
</dbReference>
<reference evidence="4" key="1">
    <citation type="journal article" date="2014" name="Int. J. Syst. Evol. Microbiol.">
        <title>Complete genome sequence of Corynebacterium casei LMG S-19264T (=DSM 44701T), isolated from a smear-ripened cheese.</title>
        <authorList>
            <consortium name="US DOE Joint Genome Institute (JGI-PGF)"/>
            <person name="Walter F."/>
            <person name="Albersmeier A."/>
            <person name="Kalinowski J."/>
            <person name="Ruckert C."/>
        </authorList>
    </citation>
    <scope>NUCLEOTIDE SEQUENCE</scope>
    <source>
        <strain evidence="4">CGMCC 1.12360</strain>
    </source>
</reference>
<name>A0A8J2ZQQ3_9BACI</name>
<feature type="transmembrane region" description="Helical" evidence="3">
    <location>
        <begin position="6"/>
        <end position="22"/>
    </location>
</feature>
<sequence>MTIYLDTVWLLNFIFDLMLLMLTKGIARFSAPAWRIWIGALVASFIVPILIIFPDSFVQSVLFKVIYSFIIIFCAFGFHSIFQFLKLFFIFYFVTFSIGGGLIAVHYLFSHSITGNGFLVAAGHGDPISWVFVLVGFPLSYLFTKHRMNQHIIDKIRYEQLYTVTIQIKNEAYTTTAYVDSGNHLTDPISKKPVVICDEPFLKQWFSNEDWESLKKAADSFDMDLLPEEWEHLIHFIPYQGVNGNGVLLAIRPEACTIHETNRTLRTRKFLIGVRFGELAKDGTYHCLLQPQIMQFADIHSA</sequence>
<dbReference type="GO" id="GO:0005886">
    <property type="term" value="C:plasma membrane"/>
    <property type="evidence" value="ECO:0007669"/>
    <property type="project" value="UniProtKB-SubCell"/>
</dbReference>
<keyword evidence="3" id="KW-0812">Transmembrane</keyword>
<dbReference type="EMBL" id="BMEV01000015">
    <property type="protein sequence ID" value="GGH73442.1"/>
    <property type="molecule type" value="Genomic_DNA"/>
</dbReference>
<dbReference type="InterPro" id="IPR005081">
    <property type="entry name" value="SpoIIGA"/>
</dbReference>
<protein>
    <recommendedName>
        <fullName evidence="1">Sporulation sigma-E factor-processing peptidase</fullName>
        <ecNumber evidence="1">3.4.23.-</ecNumber>
    </recommendedName>
    <alternativeName>
        <fullName evidence="1">Membrane-associated aspartic protease</fullName>
    </alternativeName>
    <alternativeName>
        <fullName evidence="1">Stage II sporulation protein GA</fullName>
    </alternativeName>
</protein>
<keyword evidence="1" id="KW-0378">Hydrolase</keyword>
<keyword evidence="1" id="KW-1003">Cell membrane</keyword>
<feature type="transmembrane region" description="Helical" evidence="3">
    <location>
        <begin position="65"/>
        <end position="82"/>
    </location>
</feature>
<proteinExistence type="inferred from homology"/>
<reference evidence="4" key="2">
    <citation type="submission" date="2020-09" db="EMBL/GenBank/DDBJ databases">
        <authorList>
            <person name="Sun Q."/>
            <person name="Zhou Y."/>
        </authorList>
    </citation>
    <scope>NUCLEOTIDE SEQUENCE</scope>
    <source>
        <strain evidence="4">CGMCC 1.12360</strain>
    </source>
</reference>
<keyword evidence="1" id="KW-0749">Sporulation</keyword>
<comment type="subunit">
    <text evidence="1">Self-associates. Interacts with SigE. Interacts with SpoIIR.</text>
</comment>
<dbReference type="Pfam" id="PF03419">
    <property type="entry name" value="Peptidase_U4"/>
    <property type="match status" value="1"/>
</dbReference>
<feature type="transmembrane region" description="Helical" evidence="3">
    <location>
        <begin position="89"/>
        <end position="108"/>
    </location>
</feature>
<keyword evidence="5" id="KW-1185">Reference proteome</keyword>
<feature type="active site" evidence="2">
    <location>
        <position position="180"/>
    </location>
</feature>
<dbReference type="GO" id="GO:0030435">
    <property type="term" value="P:sporulation resulting in formation of a cellular spore"/>
    <property type="evidence" value="ECO:0007669"/>
    <property type="project" value="UniProtKB-KW"/>
</dbReference>
<comment type="caution">
    <text evidence="4">The sequence shown here is derived from an EMBL/GenBank/DDBJ whole genome shotgun (WGS) entry which is preliminary data.</text>
</comment>
<comment type="similarity">
    <text evidence="1">Belongs to the peptidase U4 family.</text>
</comment>
<comment type="function">
    <text evidence="1">Probable aspartic protease that is responsible for the proteolytic cleavage of the RNA polymerase sigma E factor (SigE/spoIIGB) to yield the active peptide in the mother cell during sporulation. Responds to a signal from the forespore that is triggered by the extracellular signal protein SpoIIR.</text>
</comment>
<dbReference type="EC" id="3.4.23.-" evidence="1"/>
<accession>A0A8J2ZQQ3</accession>
<keyword evidence="1 3" id="KW-0472">Membrane</keyword>
<comment type="subcellular location">
    <subcellularLocation>
        <location evidence="1">Cell membrane</location>
    </subcellularLocation>
</comment>
<dbReference type="AlphaFoldDB" id="A0A8J2ZQQ3"/>
<dbReference type="RefSeq" id="WP_188391413.1">
    <property type="nucleotide sequence ID" value="NZ_BMEV01000015.1"/>
</dbReference>
<feature type="transmembrane region" description="Helical" evidence="3">
    <location>
        <begin position="34"/>
        <end position="53"/>
    </location>
</feature>
<dbReference type="GO" id="GO:0006508">
    <property type="term" value="P:proteolysis"/>
    <property type="evidence" value="ECO:0007669"/>
    <property type="project" value="UniProtKB-KW"/>
</dbReference>
<evidence type="ECO:0000256" key="1">
    <source>
        <dbReference type="PIRNR" id="PIRNR018571"/>
    </source>
</evidence>
<evidence type="ECO:0000256" key="2">
    <source>
        <dbReference type="PIRSR" id="PIRSR018571-1"/>
    </source>
</evidence>
<evidence type="ECO:0000313" key="4">
    <source>
        <dbReference type="EMBL" id="GGH73442.1"/>
    </source>
</evidence>
<dbReference type="GO" id="GO:0004190">
    <property type="term" value="F:aspartic-type endopeptidase activity"/>
    <property type="evidence" value="ECO:0007669"/>
    <property type="project" value="UniProtKB-KW"/>
</dbReference>
<dbReference type="Proteomes" id="UP000602050">
    <property type="component" value="Unassembled WGS sequence"/>
</dbReference>
<keyword evidence="3" id="KW-1133">Transmembrane helix</keyword>
<organism evidence="4 5">
    <name type="scientific">Compostibacillus humi</name>
    <dbReference type="NCBI Taxonomy" id="1245525"/>
    <lineage>
        <taxon>Bacteria</taxon>
        <taxon>Bacillati</taxon>
        <taxon>Bacillota</taxon>
        <taxon>Bacilli</taxon>
        <taxon>Bacillales</taxon>
        <taxon>Bacillaceae</taxon>
        <taxon>Compostibacillus</taxon>
    </lineage>
</organism>
<dbReference type="NCBIfam" id="TIGR02854">
    <property type="entry name" value="spore_II_GA"/>
    <property type="match status" value="1"/>
</dbReference>
<evidence type="ECO:0000256" key="3">
    <source>
        <dbReference type="SAM" id="Phobius"/>
    </source>
</evidence>
<dbReference type="GO" id="GO:0030436">
    <property type="term" value="P:asexual sporulation"/>
    <property type="evidence" value="ECO:0007669"/>
    <property type="project" value="InterPro"/>
</dbReference>
<evidence type="ECO:0000313" key="5">
    <source>
        <dbReference type="Proteomes" id="UP000602050"/>
    </source>
</evidence>
<gene>
    <name evidence="4" type="primary">spoIIGA</name>
    <name evidence="4" type="ORF">GCM10010978_11340</name>
</gene>
<keyword evidence="1" id="KW-0064">Aspartyl protease</keyword>
<keyword evidence="1" id="KW-0645">Protease</keyword>